<protein>
    <recommendedName>
        <fullName evidence="6">Transport permease protein</fullName>
    </recommendedName>
</protein>
<evidence type="ECO:0000256" key="2">
    <source>
        <dbReference type="ARBA" id="ARBA00022692"/>
    </source>
</evidence>
<sequence>MFLDRSLRRALRTPDVLVMAILLPILLMLMFTYVFGGAIQEDGAYVDYVVPGIVLLCAGFGAASTAVDVADDKESGIMDRFRTMPIRSWAVLTGHVAASLIRNLVATAAVIAVALLVGFRPNAGVFEWIATGGLVALYILAITYLFAAIGLAAGNAQAASGYGFILLFLPYVSSAFVPVDTMPSWLQWVADNQPITPIIETLRSLLTGVGEGQPVTALAWCLGILAVAVVWVAVLFPGGAPTASPLNRNEADVSQRCAVATRPHGCDTSRPGRAGTRRGARRRRL</sequence>
<evidence type="ECO:0000313" key="9">
    <source>
        <dbReference type="EMBL" id="BDZ44219.1"/>
    </source>
</evidence>
<evidence type="ECO:0000256" key="6">
    <source>
        <dbReference type="RuleBase" id="RU361157"/>
    </source>
</evidence>
<dbReference type="PANTHER" id="PTHR43229">
    <property type="entry name" value="NODULATION PROTEIN J"/>
    <property type="match status" value="1"/>
</dbReference>
<proteinExistence type="inferred from homology"/>
<feature type="transmembrane region" description="Helical" evidence="6">
    <location>
        <begin position="16"/>
        <end position="36"/>
    </location>
</feature>
<dbReference type="PROSITE" id="PS51012">
    <property type="entry name" value="ABC_TM2"/>
    <property type="match status" value="1"/>
</dbReference>
<keyword evidence="10" id="KW-1185">Reference proteome</keyword>
<evidence type="ECO:0000256" key="7">
    <source>
        <dbReference type="SAM" id="MobiDB-lite"/>
    </source>
</evidence>
<feature type="domain" description="ABC transmembrane type-2" evidence="8">
    <location>
        <begin position="15"/>
        <end position="239"/>
    </location>
</feature>
<dbReference type="InterPro" id="IPR051784">
    <property type="entry name" value="Nod_factor_ABC_transporter"/>
</dbReference>
<evidence type="ECO:0000256" key="3">
    <source>
        <dbReference type="ARBA" id="ARBA00022989"/>
    </source>
</evidence>
<dbReference type="Proteomes" id="UP001321498">
    <property type="component" value="Chromosome"/>
</dbReference>
<evidence type="ECO:0000256" key="1">
    <source>
        <dbReference type="ARBA" id="ARBA00004141"/>
    </source>
</evidence>
<dbReference type="PANTHER" id="PTHR43229:SF2">
    <property type="entry name" value="NODULATION PROTEIN J"/>
    <property type="match status" value="1"/>
</dbReference>
<keyword evidence="4 6" id="KW-0472">Membrane</keyword>
<dbReference type="InterPro" id="IPR047817">
    <property type="entry name" value="ABC2_TM_bact-type"/>
</dbReference>
<feature type="region of interest" description="Disordered" evidence="7">
    <location>
        <begin position="262"/>
        <end position="285"/>
    </location>
</feature>
<gene>
    <name evidence="9" type="ORF">GCM10025866_01280</name>
</gene>
<dbReference type="Pfam" id="PF01061">
    <property type="entry name" value="ABC2_membrane"/>
    <property type="match status" value="1"/>
</dbReference>
<feature type="transmembrane region" description="Helical" evidence="6">
    <location>
        <begin position="217"/>
        <end position="238"/>
    </location>
</feature>
<keyword evidence="3 6" id="KW-1133">Transmembrane helix</keyword>
<feature type="transmembrane region" description="Helical" evidence="6">
    <location>
        <begin position="125"/>
        <end position="147"/>
    </location>
</feature>
<evidence type="ECO:0000256" key="5">
    <source>
        <dbReference type="ARBA" id="ARBA00023251"/>
    </source>
</evidence>
<accession>A0ABN6XHC1</accession>
<keyword evidence="5" id="KW-0046">Antibiotic resistance</keyword>
<name>A0ABN6XHC1_9MICO</name>
<dbReference type="InterPro" id="IPR013525">
    <property type="entry name" value="ABC2_TM"/>
</dbReference>
<dbReference type="InterPro" id="IPR000412">
    <property type="entry name" value="ABC_2_transport"/>
</dbReference>
<reference evidence="10" key="1">
    <citation type="journal article" date="2019" name="Int. J. Syst. Evol. Microbiol.">
        <title>The Global Catalogue of Microorganisms (GCM) 10K type strain sequencing project: providing services to taxonomists for standard genome sequencing and annotation.</title>
        <authorList>
            <consortium name="The Broad Institute Genomics Platform"/>
            <consortium name="The Broad Institute Genome Sequencing Center for Infectious Disease"/>
            <person name="Wu L."/>
            <person name="Ma J."/>
        </authorList>
    </citation>
    <scope>NUCLEOTIDE SEQUENCE [LARGE SCALE GENOMIC DNA]</scope>
    <source>
        <strain evidence="10">NBRC 108725</strain>
    </source>
</reference>
<evidence type="ECO:0000259" key="8">
    <source>
        <dbReference type="PROSITE" id="PS51012"/>
    </source>
</evidence>
<feature type="compositionally biased region" description="Basic residues" evidence="7">
    <location>
        <begin position="275"/>
        <end position="285"/>
    </location>
</feature>
<keyword evidence="6" id="KW-0813">Transport</keyword>
<feature type="transmembrane region" description="Helical" evidence="6">
    <location>
        <begin position="91"/>
        <end position="119"/>
    </location>
</feature>
<organism evidence="9 10">
    <name type="scientific">Naasia aerilata</name>
    <dbReference type="NCBI Taxonomy" id="1162966"/>
    <lineage>
        <taxon>Bacteria</taxon>
        <taxon>Bacillati</taxon>
        <taxon>Actinomycetota</taxon>
        <taxon>Actinomycetes</taxon>
        <taxon>Micrococcales</taxon>
        <taxon>Microbacteriaceae</taxon>
        <taxon>Naasia</taxon>
    </lineage>
</organism>
<comment type="similarity">
    <text evidence="6">Belongs to the ABC-2 integral membrane protein family.</text>
</comment>
<keyword evidence="2 6" id="KW-0812">Transmembrane</keyword>
<dbReference type="EMBL" id="AP027731">
    <property type="protein sequence ID" value="BDZ44219.1"/>
    <property type="molecule type" value="Genomic_DNA"/>
</dbReference>
<feature type="transmembrane region" description="Helical" evidence="6">
    <location>
        <begin position="159"/>
        <end position="179"/>
    </location>
</feature>
<feature type="transmembrane region" description="Helical" evidence="6">
    <location>
        <begin position="48"/>
        <end position="70"/>
    </location>
</feature>
<keyword evidence="6" id="KW-1003">Cell membrane</keyword>
<comment type="subcellular location">
    <subcellularLocation>
        <location evidence="6">Cell membrane</location>
        <topology evidence="6">Multi-pass membrane protein</topology>
    </subcellularLocation>
    <subcellularLocation>
        <location evidence="1">Membrane</location>
        <topology evidence="1">Multi-pass membrane protein</topology>
    </subcellularLocation>
</comment>
<evidence type="ECO:0000256" key="4">
    <source>
        <dbReference type="ARBA" id="ARBA00023136"/>
    </source>
</evidence>
<dbReference type="PIRSF" id="PIRSF006648">
    <property type="entry name" value="DrrB"/>
    <property type="match status" value="1"/>
</dbReference>
<evidence type="ECO:0000313" key="10">
    <source>
        <dbReference type="Proteomes" id="UP001321498"/>
    </source>
</evidence>